<reference evidence="6 7" key="1">
    <citation type="submission" date="2016-06" db="EMBL/GenBank/DDBJ databases">
        <title>Genome of Rhinopithecus bieti.</title>
        <authorList>
            <person name="Wu"/>
            <person name="C.-I. and Zhang"/>
            <person name="Y."/>
        </authorList>
    </citation>
    <scope>NUCLEOTIDE SEQUENCE</scope>
</reference>
<dbReference type="Proteomes" id="UP000233180">
    <property type="component" value="Unassembled WGS sequence"/>
</dbReference>
<reference evidence="6" key="2">
    <citation type="submission" date="2025-08" db="UniProtKB">
        <authorList>
            <consortium name="Ensembl"/>
        </authorList>
    </citation>
    <scope>IDENTIFICATION</scope>
</reference>
<dbReference type="InterPro" id="IPR000533">
    <property type="entry name" value="Tropomyosin"/>
</dbReference>
<accession>A0A2K6JS87</accession>
<protein>
    <submittedName>
        <fullName evidence="6">Uncharacterized protein</fullName>
    </submittedName>
</protein>
<evidence type="ECO:0000256" key="2">
    <source>
        <dbReference type="ARBA" id="ARBA00023054"/>
    </source>
</evidence>
<name>A0A2K6JS87_RHIBE</name>
<evidence type="ECO:0000313" key="7">
    <source>
        <dbReference type="Proteomes" id="UP000233180"/>
    </source>
</evidence>
<evidence type="ECO:0000256" key="3">
    <source>
        <dbReference type="ARBA" id="ARBA00023179"/>
    </source>
</evidence>
<evidence type="ECO:0000256" key="5">
    <source>
        <dbReference type="SAM" id="Coils"/>
    </source>
</evidence>
<evidence type="ECO:0000256" key="4">
    <source>
        <dbReference type="ARBA" id="ARBA00023203"/>
    </source>
</evidence>
<dbReference type="GO" id="GO:0003779">
    <property type="term" value="F:actin binding"/>
    <property type="evidence" value="ECO:0007669"/>
    <property type="project" value="UniProtKB-KW"/>
</dbReference>
<evidence type="ECO:0000313" key="6">
    <source>
        <dbReference type="Ensembl" id="ENSRBIP00000001883.1"/>
    </source>
</evidence>
<comment type="similarity">
    <text evidence="1">Belongs to the tropomyosin family.</text>
</comment>
<keyword evidence="2 5" id="KW-0175">Coiled coil</keyword>
<feature type="coiled-coil region" evidence="5">
    <location>
        <begin position="26"/>
        <end position="105"/>
    </location>
</feature>
<dbReference type="GeneTree" id="ENSGT01030000234542"/>
<proteinExistence type="inferred from homology"/>
<keyword evidence="4" id="KW-0009">Actin-binding</keyword>
<dbReference type="SUPFAM" id="SSF57997">
    <property type="entry name" value="Tropomyosin"/>
    <property type="match status" value="1"/>
</dbReference>
<dbReference type="PANTHER" id="PTHR19269">
    <property type="entry name" value="TROPOMYOSIN"/>
    <property type="match status" value="1"/>
</dbReference>
<keyword evidence="3" id="KW-0514">Muscle protein</keyword>
<reference evidence="6" key="3">
    <citation type="submission" date="2025-09" db="UniProtKB">
        <authorList>
            <consortium name="Ensembl"/>
        </authorList>
    </citation>
    <scope>IDENTIFICATION</scope>
</reference>
<keyword evidence="7" id="KW-1185">Reference proteome</keyword>
<dbReference type="Ensembl" id="ENSRBIT00000010377.1">
    <property type="protein sequence ID" value="ENSRBIP00000001883.1"/>
    <property type="gene ID" value="ENSRBIG00000009577.1"/>
</dbReference>
<evidence type="ECO:0000256" key="1">
    <source>
        <dbReference type="ARBA" id="ARBA00009036"/>
    </source>
</evidence>
<dbReference type="Pfam" id="PF00261">
    <property type="entry name" value="Tropomyosin"/>
    <property type="match status" value="1"/>
</dbReference>
<dbReference type="AlphaFoldDB" id="A0A2K6JS87"/>
<sequence length="155" mass="17428">MQRPEHGYYKYNASRCVGTVAGITTIEAVKCKIQVLQQQADDAEERAERLQREVEGERRGEAEVASLNRRIQLVEEQLDHAQERLATALQNLEELEKAADESERGMKSRLEMAAVVQVCGESTWLACEPIEPFGDIIKPYSKGLRNQPGCLEIAL</sequence>
<organism evidence="6 7">
    <name type="scientific">Rhinopithecus bieti</name>
    <name type="common">Black snub-nosed monkey</name>
    <name type="synonym">Pygathrix bieti</name>
    <dbReference type="NCBI Taxonomy" id="61621"/>
    <lineage>
        <taxon>Eukaryota</taxon>
        <taxon>Metazoa</taxon>
        <taxon>Chordata</taxon>
        <taxon>Craniata</taxon>
        <taxon>Vertebrata</taxon>
        <taxon>Euteleostomi</taxon>
        <taxon>Mammalia</taxon>
        <taxon>Eutheria</taxon>
        <taxon>Euarchontoglires</taxon>
        <taxon>Primates</taxon>
        <taxon>Haplorrhini</taxon>
        <taxon>Catarrhini</taxon>
        <taxon>Cercopithecidae</taxon>
        <taxon>Colobinae</taxon>
        <taxon>Rhinopithecus</taxon>
    </lineage>
</organism>
<dbReference type="Gene3D" id="1.20.5.340">
    <property type="match status" value="1"/>
</dbReference>